<reference evidence="4 5" key="1">
    <citation type="journal article" date="2020" name="Nature">
        <title>Six reference-quality genomes reveal evolution of bat adaptations.</title>
        <authorList>
            <person name="Jebb D."/>
            <person name="Huang Z."/>
            <person name="Pippel M."/>
            <person name="Hughes G.M."/>
            <person name="Lavrichenko K."/>
            <person name="Devanna P."/>
            <person name="Winkler S."/>
            <person name="Jermiin L.S."/>
            <person name="Skirmuntt E.C."/>
            <person name="Katzourakis A."/>
            <person name="Burkitt-Gray L."/>
            <person name="Ray D.A."/>
            <person name="Sullivan K.A.M."/>
            <person name="Roscito J.G."/>
            <person name="Kirilenko B.M."/>
            <person name="Davalos L.M."/>
            <person name="Corthals A.P."/>
            <person name="Power M.L."/>
            <person name="Jones G."/>
            <person name="Ransome R.D."/>
            <person name="Dechmann D.K.N."/>
            <person name="Locatelli A.G."/>
            <person name="Puechmaille S.J."/>
            <person name="Fedrigo O."/>
            <person name="Jarvis E.D."/>
            <person name="Hiller M."/>
            <person name="Vernes S.C."/>
            <person name="Myers E.W."/>
            <person name="Teeling E.C."/>
        </authorList>
    </citation>
    <scope>NUCLEOTIDE SEQUENCE [LARGE SCALE GENOMIC DNA]</scope>
    <source>
        <strain evidence="4">MMolMol1</strain>
        <tissue evidence="4">Muscle</tissue>
    </source>
</reference>
<evidence type="ECO:0000256" key="2">
    <source>
        <dbReference type="SAM" id="MobiDB-lite"/>
    </source>
</evidence>
<keyword evidence="3" id="KW-0812">Transmembrane</keyword>
<keyword evidence="3" id="KW-1133">Transmembrane helix</keyword>
<gene>
    <name evidence="4" type="ORF">HJG59_008181</name>
</gene>
<evidence type="ECO:0000313" key="5">
    <source>
        <dbReference type="Proteomes" id="UP000550707"/>
    </source>
</evidence>
<keyword evidence="3" id="KW-0472">Membrane</keyword>
<keyword evidence="5" id="KW-1185">Reference proteome</keyword>
<dbReference type="Proteomes" id="UP000550707">
    <property type="component" value="Unassembled WGS sequence"/>
</dbReference>
<sequence>MGPIEEIDPRSGEDTSTHPTTFHSCQSSPGYDGGCDLPALYNTVPQLLKRSKRFVGLIIATILGLASVATTAAVAGVALQQGIQTADVAAEWYTDAHTLWDQQRNLDSQHMDIENLQHTVK</sequence>
<name>A0A7J8FZD7_MOLMO</name>
<dbReference type="AlphaFoldDB" id="A0A7J8FZD7"/>
<dbReference type="PANTHER" id="PTHR34313:SF2">
    <property type="entry name" value="ENDOGENOUS RETROVIRUS GROUP K MEMBER 21 ENV POLYPROTEIN-LIKE"/>
    <property type="match status" value="1"/>
</dbReference>
<dbReference type="EMBL" id="JACASF010000010">
    <property type="protein sequence ID" value="KAF6452855.1"/>
    <property type="molecule type" value="Genomic_DNA"/>
</dbReference>
<feature type="transmembrane region" description="Helical" evidence="3">
    <location>
        <begin position="54"/>
        <end position="79"/>
    </location>
</feature>
<dbReference type="PANTHER" id="PTHR34313">
    <property type="entry name" value="ENDOGENOUS RETROVIRUS GROUP K MEMBER 113 ENV POLYPROTEIN-RELATED"/>
    <property type="match status" value="1"/>
</dbReference>
<feature type="region of interest" description="Disordered" evidence="2">
    <location>
        <begin position="1"/>
        <end position="27"/>
    </location>
</feature>
<comment type="caution">
    <text evidence="4">The sequence shown here is derived from an EMBL/GenBank/DDBJ whole genome shotgun (WGS) entry which is preliminary data.</text>
</comment>
<protein>
    <submittedName>
        <fullName evidence="4">Uncharacterized protein</fullName>
    </submittedName>
</protein>
<organism evidence="4 5">
    <name type="scientific">Molossus molossus</name>
    <name type="common">Pallas' mastiff bat</name>
    <name type="synonym">Vespertilio molossus</name>
    <dbReference type="NCBI Taxonomy" id="27622"/>
    <lineage>
        <taxon>Eukaryota</taxon>
        <taxon>Metazoa</taxon>
        <taxon>Chordata</taxon>
        <taxon>Craniata</taxon>
        <taxon>Vertebrata</taxon>
        <taxon>Euteleostomi</taxon>
        <taxon>Mammalia</taxon>
        <taxon>Eutheria</taxon>
        <taxon>Laurasiatheria</taxon>
        <taxon>Chiroptera</taxon>
        <taxon>Yangochiroptera</taxon>
        <taxon>Molossidae</taxon>
        <taxon>Molossus</taxon>
    </lineage>
</organism>
<dbReference type="InterPro" id="IPR051255">
    <property type="entry name" value="Retroviral_env_glycoprotein"/>
</dbReference>
<comment type="subcellular location">
    <subcellularLocation>
        <location evidence="1">Virion</location>
    </subcellularLocation>
</comment>
<dbReference type="InParanoid" id="A0A7J8FZD7"/>
<feature type="compositionally biased region" description="Polar residues" evidence="2">
    <location>
        <begin position="17"/>
        <end position="27"/>
    </location>
</feature>
<accession>A0A7J8FZD7</accession>
<evidence type="ECO:0000256" key="1">
    <source>
        <dbReference type="ARBA" id="ARBA00004328"/>
    </source>
</evidence>
<evidence type="ECO:0000313" key="4">
    <source>
        <dbReference type="EMBL" id="KAF6452855.1"/>
    </source>
</evidence>
<proteinExistence type="predicted"/>
<feature type="compositionally biased region" description="Basic and acidic residues" evidence="2">
    <location>
        <begin position="7"/>
        <end position="16"/>
    </location>
</feature>
<evidence type="ECO:0000256" key="3">
    <source>
        <dbReference type="SAM" id="Phobius"/>
    </source>
</evidence>